<dbReference type="Proteomes" id="UP000198881">
    <property type="component" value="Unassembled WGS sequence"/>
</dbReference>
<feature type="region of interest" description="Disordered" evidence="1">
    <location>
        <begin position="24"/>
        <end position="57"/>
    </location>
</feature>
<dbReference type="STRING" id="574650.SAMN04487966_102291"/>
<accession>A0A1I7MHA4</accession>
<evidence type="ECO:0000313" key="3">
    <source>
        <dbReference type="Proteomes" id="UP000198881"/>
    </source>
</evidence>
<organism evidence="2 3">
    <name type="scientific">Micrococcus terreus</name>
    <dbReference type="NCBI Taxonomy" id="574650"/>
    <lineage>
        <taxon>Bacteria</taxon>
        <taxon>Bacillati</taxon>
        <taxon>Actinomycetota</taxon>
        <taxon>Actinomycetes</taxon>
        <taxon>Micrococcales</taxon>
        <taxon>Micrococcaceae</taxon>
        <taxon>Micrococcus</taxon>
    </lineage>
</organism>
<evidence type="ECO:0000313" key="2">
    <source>
        <dbReference type="EMBL" id="SFV21313.1"/>
    </source>
</evidence>
<name>A0A1I7MHA4_9MICC</name>
<dbReference type="AlphaFoldDB" id="A0A1I7MHA4"/>
<reference evidence="2 3" key="1">
    <citation type="submission" date="2016-10" db="EMBL/GenBank/DDBJ databases">
        <authorList>
            <person name="de Groot N.N."/>
        </authorList>
    </citation>
    <scope>NUCLEOTIDE SEQUENCE [LARGE SCALE GENOMIC DNA]</scope>
    <source>
        <strain evidence="2 3">CGMCC 1.7054</strain>
    </source>
</reference>
<protein>
    <submittedName>
        <fullName evidence="2">Uncharacterized protein</fullName>
    </submittedName>
</protein>
<feature type="compositionally biased region" description="Basic and acidic residues" evidence="1">
    <location>
        <begin position="48"/>
        <end position="57"/>
    </location>
</feature>
<dbReference type="EMBL" id="FPCG01000002">
    <property type="protein sequence ID" value="SFV21313.1"/>
    <property type="molecule type" value="Genomic_DNA"/>
</dbReference>
<evidence type="ECO:0000256" key="1">
    <source>
        <dbReference type="SAM" id="MobiDB-lite"/>
    </source>
</evidence>
<keyword evidence="3" id="KW-1185">Reference proteome</keyword>
<proteinExistence type="predicted"/>
<sequence>MTPRTPPADAFWAALERRHGLTLPEHLPIPGQRTLPGLVAADGTPEPDLPHEMPEDE</sequence>
<gene>
    <name evidence="2" type="ORF">SAMN04487966_102291</name>
</gene>
<dbReference type="RefSeq" id="WP_177227820.1">
    <property type="nucleotide sequence ID" value="NZ_FPCG01000002.1"/>
</dbReference>